<dbReference type="GeneID" id="56589853"/>
<dbReference type="RefSeq" id="WP_025517349.1">
    <property type="nucleotide sequence ID" value="NZ_CP016340.1"/>
</dbReference>
<keyword evidence="4" id="KW-0804">Transcription</keyword>
<organism evidence="6 7">
    <name type="scientific">Bordetella trematum</name>
    <dbReference type="NCBI Taxonomy" id="123899"/>
    <lineage>
        <taxon>Bacteria</taxon>
        <taxon>Pseudomonadati</taxon>
        <taxon>Pseudomonadota</taxon>
        <taxon>Betaproteobacteria</taxon>
        <taxon>Burkholderiales</taxon>
        <taxon>Alcaligenaceae</taxon>
        <taxon>Bordetella</taxon>
    </lineage>
</organism>
<dbReference type="GO" id="GO:0005829">
    <property type="term" value="C:cytosol"/>
    <property type="evidence" value="ECO:0007669"/>
    <property type="project" value="TreeGrafter"/>
</dbReference>
<keyword evidence="3" id="KW-0238">DNA-binding</keyword>
<evidence type="ECO:0000256" key="1">
    <source>
        <dbReference type="ARBA" id="ARBA00009437"/>
    </source>
</evidence>
<evidence type="ECO:0000313" key="7">
    <source>
        <dbReference type="Proteomes" id="UP000076825"/>
    </source>
</evidence>
<accession>A0A157PZ34</accession>
<dbReference type="InterPro" id="IPR005119">
    <property type="entry name" value="LysR_subst-bd"/>
</dbReference>
<dbReference type="Pfam" id="PF00126">
    <property type="entry name" value="HTH_1"/>
    <property type="match status" value="1"/>
</dbReference>
<protein>
    <submittedName>
        <fullName evidence="6">LysR family transcriptional regulator</fullName>
    </submittedName>
</protein>
<dbReference type="PROSITE" id="PS50931">
    <property type="entry name" value="HTH_LYSR"/>
    <property type="match status" value="1"/>
</dbReference>
<evidence type="ECO:0000256" key="4">
    <source>
        <dbReference type="ARBA" id="ARBA00023163"/>
    </source>
</evidence>
<dbReference type="PANTHER" id="PTHR30419:SF8">
    <property type="entry name" value="NITROGEN ASSIMILATION TRANSCRIPTIONAL ACTIVATOR-RELATED"/>
    <property type="match status" value="1"/>
</dbReference>
<comment type="similarity">
    <text evidence="1">Belongs to the LysR transcriptional regulatory family.</text>
</comment>
<keyword evidence="2" id="KW-0805">Transcription regulation</keyword>
<proteinExistence type="inferred from homology"/>
<dbReference type="GO" id="GO:0003700">
    <property type="term" value="F:DNA-binding transcription factor activity"/>
    <property type="evidence" value="ECO:0007669"/>
    <property type="project" value="InterPro"/>
</dbReference>
<dbReference type="SUPFAM" id="SSF46785">
    <property type="entry name" value="Winged helix' DNA-binding domain"/>
    <property type="match status" value="1"/>
</dbReference>
<keyword evidence="7" id="KW-1185">Reference proteome</keyword>
<gene>
    <name evidence="6" type="primary">gltC_9</name>
    <name evidence="6" type="ORF">SAMEA3906487_02894</name>
</gene>
<sequence>MSNRSKRIAPTLKQLELLLTLAASDGIASAGAKLGMTPSATSHALRALEEILGTTLVEKTQQGLALTYPGEQVLPHVRDVFTSLQLVEATARSGAELKTGLLKLGSFGASASLHALPPVLKQFRAKYPGVKVLVKERPDDETTQDIIERRVEIAAVTLPKRDFETVPLAIDELVAVLPERHELARQDTVDLSEIVRYPFIMTLAGSQKLILRLFARYDYQPDIHHELLQLMSILELVSRGEGVSILARLALPKAYPGVAFVPLTPSTRRSIGLACLNENKLSPVARAFWLEAKRSKELLLGN</sequence>
<evidence type="ECO:0000313" key="6">
    <source>
        <dbReference type="EMBL" id="SAI71736.1"/>
    </source>
</evidence>
<dbReference type="STRING" id="123899.SAMEA3906487_02894"/>
<dbReference type="Pfam" id="PF03466">
    <property type="entry name" value="LysR_substrate"/>
    <property type="match status" value="1"/>
</dbReference>
<dbReference type="PATRIC" id="fig|123899.6.peg.2882"/>
<dbReference type="OrthoDB" id="9157176at2"/>
<dbReference type="Gene3D" id="3.40.190.290">
    <property type="match status" value="1"/>
</dbReference>
<reference evidence="6 7" key="1">
    <citation type="submission" date="2016-04" db="EMBL/GenBank/DDBJ databases">
        <authorList>
            <consortium name="Pathogen Informatics"/>
        </authorList>
    </citation>
    <scope>NUCLEOTIDE SEQUENCE [LARGE SCALE GENOMIC DNA]</scope>
    <source>
        <strain evidence="6 7">H044680328</strain>
    </source>
</reference>
<dbReference type="KEGG" id="btrm:SAMEA390648702894"/>
<dbReference type="InterPro" id="IPR036388">
    <property type="entry name" value="WH-like_DNA-bd_sf"/>
</dbReference>
<dbReference type="InterPro" id="IPR036390">
    <property type="entry name" value="WH_DNA-bd_sf"/>
</dbReference>
<dbReference type="GO" id="GO:0003677">
    <property type="term" value="F:DNA binding"/>
    <property type="evidence" value="ECO:0007669"/>
    <property type="project" value="UniProtKB-KW"/>
</dbReference>
<dbReference type="AlphaFoldDB" id="A0A157PZ34"/>
<evidence type="ECO:0000259" key="5">
    <source>
        <dbReference type="PROSITE" id="PS50931"/>
    </source>
</evidence>
<dbReference type="eggNOG" id="COG0583">
    <property type="taxonomic scope" value="Bacteria"/>
</dbReference>
<name>A0A157PZ34_9BORD</name>
<dbReference type="InterPro" id="IPR050950">
    <property type="entry name" value="HTH-type_LysR_regulators"/>
</dbReference>
<dbReference type="Proteomes" id="UP000076825">
    <property type="component" value="Chromosome 1"/>
</dbReference>
<dbReference type="CDD" id="cd05466">
    <property type="entry name" value="PBP2_LTTR_substrate"/>
    <property type="match status" value="1"/>
</dbReference>
<evidence type="ECO:0000256" key="3">
    <source>
        <dbReference type="ARBA" id="ARBA00023125"/>
    </source>
</evidence>
<evidence type="ECO:0000256" key="2">
    <source>
        <dbReference type="ARBA" id="ARBA00023015"/>
    </source>
</evidence>
<dbReference type="SUPFAM" id="SSF53850">
    <property type="entry name" value="Periplasmic binding protein-like II"/>
    <property type="match status" value="1"/>
</dbReference>
<feature type="domain" description="HTH lysR-type" evidence="5">
    <location>
        <begin position="10"/>
        <end position="67"/>
    </location>
</feature>
<dbReference type="PANTHER" id="PTHR30419">
    <property type="entry name" value="HTH-TYPE TRANSCRIPTIONAL REGULATOR YBHD"/>
    <property type="match status" value="1"/>
</dbReference>
<dbReference type="Gene3D" id="1.10.10.10">
    <property type="entry name" value="Winged helix-like DNA-binding domain superfamily/Winged helix DNA-binding domain"/>
    <property type="match status" value="1"/>
</dbReference>
<dbReference type="EMBL" id="LT546645">
    <property type="protein sequence ID" value="SAI71736.1"/>
    <property type="molecule type" value="Genomic_DNA"/>
</dbReference>
<dbReference type="InterPro" id="IPR000847">
    <property type="entry name" value="LysR_HTH_N"/>
</dbReference>